<feature type="compositionally biased region" description="Pro residues" evidence="1">
    <location>
        <begin position="49"/>
        <end position="59"/>
    </location>
</feature>
<dbReference type="OrthoDB" id="19938at2759"/>
<evidence type="ECO:0000313" key="5">
    <source>
        <dbReference type="Proteomes" id="UP000444721"/>
    </source>
</evidence>
<dbReference type="VEuPathDB" id="AmoebaDB:NfTy_056340"/>
<protein>
    <submittedName>
        <fullName evidence="4">Uncharacterized protein</fullName>
    </submittedName>
</protein>
<evidence type="ECO:0000313" key="4">
    <source>
        <dbReference type="EMBL" id="KAF0978301.1"/>
    </source>
</evidence>
<dbReference type="Pfam" id="PF22928">
    <property type="entry name" value="INTS1_R4"/>
    <property type="match status" value="1"/>
</dbReference>
<feature type="region of interest" description="Disordered" evidence="1">
    <location>
        <begin position="1"/>
        <end position="90"/>
    </location>
</feature>
<dbReference type="EMBL" id="VFQX01000030">
    <property type="protein sequence ID" value="KAF0978301.1"/>
    <property type="molecule type" value="Genomic_DNA"/>
</dbReference>
<dbReference type="InterPro" id="IPR016024">
    <property type="entry name" value="ARM-type_fold"/>
</dbReference>
<dbReference type="RefSeq" id="XP_044563014.1">
    <property type="nucleotide sequence ID" value="XM_044706052.1"/>
</dbReference>
<evidence type="ECO:0000256" key="1">
    <source>
        <dbReference type="SAM" id="MobiDB-lite"/>
    </source>
</evidence>
<dbReference type="Pfam" id="PF22927">
    <property type="entry name" value="INT1_R3"/>
    <property type="match status" value="1"/>
</dbReference>
<feature type="domain" description="Integrator complex subunit 1 R4" evidence="3">
    <location>
        <begin position="2786"/>
        <end position="2880"/>
    </location>
</feature>
<dbReference type="VEuPathDB" id="AmoebaDB:FDP41_002816"/>
<dbReference type="PANTHER" id="PTHR21224">
    <property type="entry name" value="INTEGRATOR COMPLEX SUBUNIT 1"/>
    <property type="match status" value="1"/>
</dbReference>
<feature type="region of interest" description="Disordered" evidence="1">
    <location>
        <begin position="682"/>
        <end position="718"/>
    </location>
</feature>
<evidence type="ECO:0000259" key="2">
    <source>
        <dbReference type="Pfam" id="PF22927"/>
    </source>
</evidence>
<comment type="caution">
    <text evidence="4">The sequence shown here is derived from an EMBL/GenBank/DDBJ whole genome shotgun (WGS) entry which is preliminary data.</text>
</comment>
<dbReference type="InterPro" id="IPR038902">
    <property type="entry name" value="INTS1"/>
</dbReference>
<reference evidence="4 5" key="1">
    <citation type="journal article" date="2019" name="Sci. Rep.">
        <title>Nanopore sequencing improves the draft genome of the human pathogenic amoeba Naegleria fowleri.</title>
        <authorList>
            <person name="Liechti N."/>
            <person name="Schurch N."/>
            <person name="Bruggmann R."/>
            <person name="Wittwer M."/>
        </authorList>
    </citation>
    <scope>NUCLEOTIDE SEQUENCE [LARGE SCALE GENOMIC DNA]</scope>
    <source>
        <strain evidence="4 5">ATCC 30894</strain>
    </source>
</reference>
<organism evidence="4 5">
    <name type="scientific">Naegleria fowleri</name>
    <name type="common">Brain eating amoeba</name>
    <dbReference type="NCBI Taxonomy" id="5763"/>
    <lineage>
        <taxon>Eukaryota</taxon>
        <taxon>Discoba</taxon>
        <taxon>Heterolobosea</taxon>
        <taxon>Tetramitia</taxon>
        <taxon>Eutetramitia</taxon>
        <taxon>Vahlkampfiidae</taxon>
        <taxon>Naegleria</taxon>
    </lineage>
</organism>
<feature type="domain" description="Integrator complex subunit 1 R3" evidence="2">
    <location>
        <begin position="2400"/>
        <end position="2540"/>
    </location>
</feature>
<feature type="compositionally biased region" description="Low complexity" evidence="1">
    <location>
        <begin position="2743"/>
        <end position="2755"/>
    </location>
</feature>
<dbReference type="InterPro" id="IPR053965">
    <property type="entry name" value="INTS1_R4"/>
</dbReference>
<dbReference type="VEuPathDB" id="AmoebaDB:NF0116960"/>
<name>A0A6A5BV47_NAEFO</name>
<keyword evidence="5" id="KW-1185">Reference proteome</keyword>
<proteinExistence type="predicted"/>
<dbReference type="GeneID" id="68110034"/>
<feature type="compositionally biased region" description="Low complexity" evidence="1">
    <location>
        <begin position="701"/>
        <end position="718"/>
    </location>
</feature>
<feature type="region of interest" description="Disordered" evidence="1">
    <location>
        <begin position="1227"/>
        <end position="1251"/>
    </location>
</feature>
<dbReference type="GO" id="GO:0034474">
    <property type="term" value="P:U2 snRNA 3'-end processing"/>
    <property type="evidence" value="ECO:0007669"/>
    <property type="project" value="InterPro"/>
</dbReference>
<dbReference type="Proteomes" id="UP000444721">
    <property type="component" value="Unassembled WGS sequence"/>
</dbReference>
<feature type="region of interest" description="Disordered" evidence="1">
    <location>
        <begin position="1619"/>
        <end position="1642"/>
    </location>
</feature>
<dbReference type="VEuPathDB" id="AmoebaDB:NF0116970"/>
<dbReference type="InterPro" id="IPR053964">
    <property type="entry name" value="INT1_R3"/>
</dbReference>
<sequence length="2932" mass="335161">MKKSHSDQHFPPTSSSSSGTRRTEGMIPLGSTPQQTQQIIPNPTLINPQIPPNQIPPSYPNIQPRTSNLLPPTHPQQQQVNSFDQQHHPQQHLGVNLPPSGVSNPFLQQSVQQYNTFYVAPGSTGSSHGMVSRSSDSSLQSGGYPMMTQSNTTNGAFSIQNAMNFFNSTVTKYVNLVQLANNDDRRRALKVVNDCEDIVTQVLEYHNLNNHKNKEMLLAACFDQMYLLFQSSQQQQQQNDLRYIYVSISYLAKKHVEVFNTEEIKQRLLGYLFLTNKHFGAASTPQNPSSSTTTSSSSTTMTGGGTISGGGSVVSASGTSTGTSAQNTSVNTAVMKKGTYLCLLCCDILYKLYHGIDPFTVQNAGEMAVQLSGYTSNSMSGGGGTSGATLIQDISPKSTQKSHHLVTGVSEWSLDLICALLNDSLEDRIWCEYEYAKDFVDSILTGIRDLDSSPVLNDIEAQSVPCRYNDPYTLSRVKEIVVSFVDQFRNNTSKKRIENIIRFCIYCLKVREVRSYAARSMESWLSSSNVIVVKYAKELLQRMTLYIREDVPDLYNEGDRFAFESIVNMKLKPANISTQVDAVCGIVKNNIGYPVLALRKFLNIEAQPHHKSSNTFKNLLSIFKAIPSYRERQLGYTLQEMVAAAGDAEYFKSFKLLTRKIIKHCYTTTTTTAITITTTTSSSTTTSSATSSANLSHNVPSASATTSTTSTTTTSTASSSPFDFVDLCASLFSPREQMKQQPFTTRKRWINSLFELVRTIVITIVMLHTSKEIEDQDLRFKIAIIQKEAIEWCKNVLPQYLPELSNRQEEYFNYVRGFLFFDYQSFSDANVLQSVLGEVPPNPTAAFEQVRYWLDELPCEEMTTIHVQQMALYDNLLKYADAIFVVQSCVFRAAKLRNRLISLKQQQQVSQQQQLQQVSQQLPTMTTTSMMMGKHVSQQQQQHLSLQQPLTISPILLKHCLPVSTFDVIQNLLDLCKFNALPQVMDEKIPFRDEIVLRMWYWNAIIVGVMIIALNPNTLAEYALNVNTPYPTFRTILEYMLKNQLPLMEYEVESEQLQREERDCIERHIRKIIQIQNDRSIEPKRFENDSVQTWMDTFMIHEKAQLGSRERRVMPISLQRELRRYDSEYQLGRSLRACRQPDFLMQMIQREPSPSHALNWIDGIIQMSQEDAICTIHVLPPNVLCEYLMSIFKRKNQSYHGGHTSGGMSSHMSGIIGSIGSIGGHTSGHMGTLSDGTTSGTGSTTSSSGQPHISQQVLIHQIIDRLRYYLKGSSENDSLEVFYFFLRKLAHEDVTERKLAQFSLKKLFMSPNDTQWNIEFDWIDEIRSLTYFSKCHKIIWETFSKLILLETDIKFVSTFTDFIYSNDIAPCIEISYILSNLLTQRTYFSEKLFSTNYRNISEKTQEIFYHGFEWIREHQEYLKSSKEHQEYFNREQEEPPIIIIYQSDYNNQSIFERKNDSVNEANVQHGTPLRMRLLFLEGLISFLSIIYSRNNTTTNIQYIQEWENIMTLFSQHAYYVPILTPERKYPLISRELAFKWIVSNLCNLVDISVQVLPNEDLLQLLESEYILTDYAMGCIYERFSKCSQDDLLEAFKRLQSSIGTTTALNTAIPTTTTFDSTTTSSSTITTNTTNTNTTTTTTRTTTTTTCTTIHSFLMNIENFLQMSIYANKNKDYHHVQQKLLKCIQSYYQVLGIENSSMREYSQEEDDDFDAYANMEQVEKVQNSMLTQEDEMSIEQIRGYSDEATKSFLYSNHLRDIIHPNQEREEMITFVLNFVNCVENVEDDSRNDHIHLLSSLTEEILLYLVEDDSCMNEKLQPHAPYGFVLFCVLTLSLNYSLLNDSGRENLLNIILLCRERFAMENDENLSTTSILHSIIYSYTHILFPVSLDIYIDNQLLTQFVMENSNRNDISLYQYCQEMNKNFNAFDENWNRPNDDENDDNERTLSTMTLFLCRLLDLGSSVTEFVINYIAQDENFIPNHRSITTTTNTSTTTTSTTTTSITTTSITTTSITTRNTSWINNNKNGMKRLLRIFSNIIHERTTRQNLLIGQNGATAAAATHNHDDGSVNTLPIDSMQLNLLSGLVLDCISQKDPSIFDDVTSSLVFVRGEHVETRNYLSTCLMSSMIHYSSRRELTNILEKVYNLFKENQSIPFSHQTNSLLEQQHEIPLFSQSLLSFVQAYRSTVQVNDDIYTNSRLKLPIVLNSEIYSLVIYCVLDLMEQLFRCSFSQQQPQLLLVEEEPPLDSSSSLKYPQSNDNTKCWTTSTCTTNTNTNTLTTLTTSTTSTTTHIPSFFRNENTYDVVLLTMLSQNPYSDYLSLFLDLMSSQSDRVGDLFVHFILDKYGLQPKTKSLLRWMYCCFPTQISNELQRRGISESEMNAILSCLVSNKVLRKNMTTSLDAMLHRLGHLLSFYSYSDSNMEISNFAFSIFRQIAFLYPYLVIRYLDNILALIETNFTSNSSQEEMKPVLRISTQILAILDALRPHIFNFREILLDEVLDVYFVILNQSLLVARNDQHTHVEFVSKFIDFICNYILYLMDESKSQTMQPVVEQLNFLLSQKDVFSKVQEIFPEISKIKLLLSIIQQLSALREIAPTIEYHQESLSGVLVATGGADGDRNTINNTMNSITMTNNTMNTRNTTTTTHYSSVRHGTDTHALLLVNKKHFTMLPLSDEEIFEMRLRLHYTQFLTSSSSSSFDSSSLHHHSGGLFASHLTFLNHDHDHHYQQLSRHMPNIITTTVNTSSSIPTTTVNTTNNREDHSTSSHPIFFAEYSSNVHYNASQLKTKNRTLMDTLAEIDSISQYEPGVIIHFVPQLLDLSIQAKNNRQVMEIAYQLLVRVLQHDSKQYSKIIPFYLDSLLHDNSNVREMAIKYAYDLYPFCNTSESKQLLLERLFVIAEKEPPRVLHSNLSPTLSQTAMRTLTKIIDMLIKIN</sequence>
<feature type="compositionally biased region" description="Low complexity" evidence="1">
    <location>
        <begin position="1227"/>
        <end position="1249"/>
    </location>
</feature>
<dbReference type="SUPFAM" id="SSF48371">
    <property type="entry name" value="ARM repeat"/>
    <property type="match status" value="1"/>
</dbReference>
<feature type="compositionally biased region" description="Low complexity" evidence="1">
    <location>
        <begin position="32"/>
        <end position="48"/>
    </location>
</feature>
<evidence type="ECO:0000259" key="3">
    <source>
        <dbReference type="Pfam" id="PF22928"/>
    </source>
</evidence>
<feature type="region of interest" description="Disordered" evidence="1">
    <location>
        <begin position="2743"/>
        <end position="2762"/>
    </location>
</feature>
<gene>
    <name evidence="4" type="ORF">FDP41_002816</name>
</gene>
<feature type="compositionally biased region" description="Polar residues" evidence="1">
    <location>
        <begin position="65"/>
        <end position="84"/>
    </location>
</feature>
<accession>A0A6A5BV47</accession>
<dbReference type="GO" id="GO:0032039">
    <property type="term" value="C:integrator complex"/>
    <property type="evidence" value="ECO:0007669"/>
    <property type="project" value="InterPro"/>
</dbReference>
<feature type="compositionally biased region" description="Low complexity" evidence="1">
    <location>
        <begin position="682"/>
        <end position="693"/>
    </location>
</feature>
<dbReference type="OMA" id="PYLVIRY"/>
<feature type="compositionally biased region" description="Low complexity" evidence="1">
    <location>
        <begin position="283"/>
        <end position="301"/>
    </location>
</feature>
<dbReference type="PANTHER" id="PTHR21224:SF1">
    <property type="entry name" value="INTEGRATOR COMPLEX SUBUNIT 1"/>
    <property type="match status" value="1"/>
</dbReference>
<feature type="region of interest" description="Disordered" evidence="1">
    <location>
        <begin position="282"/>
        <end position="304"/>
    </location>
</feature>